<dbReference type="AlphaFoldDB" id="A0A6J4PQ84"/>
<dbReference type="Gene3D" id="3.30.420.10">
    <property type="entry name" value="Ribonuclease H-like superfamily/Ribonuclease H"/>
    <property type="match status" value="1"/>
</dbReference>
<dbReference type="EMBL" id="CADCUV010000107">
    <property type="protein sequence ID" value="CAA9418933.1"/>
    <property type="molecule type" value="Genomic_DNA"/>
</dbReference>
<feature type="domain" description="Tc1-like transposase DDE" evidence="1">
    <location>
        <begin position="11"/>
        <end position="134"/>
    </location>
</feature>
<dbReference type="InterPro" id="IPR038717">
    <property type="entry name" value="Tc1-like_DDE_dom"/>
</dbReference>
<sequence>MVAAAVAPKKLLFVDECGLHTSLARIYGYAPRGERLRFSVPRTRGPNTTLISSMTLRGIGPSLAVEGATTAGVFEAYVERVLAPELRAGQIVVMDNLGAHRPKRVRELIEGRGCELLYLPAYSPDCNPIEEAFRAR</sequence>
<dbReference type="Pfam" id="PF13358">
    <property type="entry name" value="DDE_3"/>
    <property type="match status" value="1"/>
</dbReference>
<evidence type="ECO:0000313" key="2">
    <source>
        <dbReference type="EMBL" id="CAA9418933.1"/>
    </source>
</evidence>
<dbReference type="PANTHER" id="PTHR46564:SF1">
    <property type="entry name" value="TRANSPOSASE"/>
    <property type="match status" value="1"/>
</dbReference>
<reference evidence="2" key="1">
    <citation type="submission" date="2020-02" db="EMBL/GenBank/DDBJ databases">
        <authorList>
            <person name="Meier V. D."/>
        </authorList>
    </citation>
    <scope>NUCLEOTIDE SEQUENCE</scope>
    <source>
        <strain evidence="2">AVDCRST_MAG22</strain>
    </source>
</reference>
<accession>A0A6J4PQ84</accession>
<name>A0A6J4PQ84_9ACTN</name>
<protein>
    <recommendedName>
        <fullName evidence="1">Tc1-like transposase DDE domain-containing protein</fullName>
    </recommendedName>
</protein>
<dbReference type="PANTHER" id="PTHR46564">
    <property type="entry name" value="TRANSPOSASE"/>
    <property type="match status" value="1"/>
</dbReference>
<gene>
    <name evidence="2" type="ORF">AVDCRST_MAG22-2422</name>
</gene>
<dbReference type="GO" id="GO:0003676">
    <property type="term" value="F:nucleic acid binding"/>
    <property type="evidence" value="ECO:0007669"/>
    <property type="project" value="InterPro"/>
</dbReference>
<evidence type="ECO:0000259" key="1">
    <source>
        <dbReference type="Pfam" id="PF13358"/>
    </source>
</evidence>
<proteinExistence type="predicted"/>
<dbReference type="InterPro" id="IPR036397">
    <property type="entry name" value="RNaseH_sf"/>
</dbReference>
<organism evidence="2">
    <name type="scientific">uncultured Rubrobacteraceae bacterium</name>
    <dbReference type="NCBI Taxonomy" id="349277"/>
    <lineage>
        <taxon>Bacteria</taxon>
        <taxon>Bacillati</taxon>
        <taxon>Actinomycetota</taxon>
        <taxon>Rubrobacteria</taxon>
        <taxon>Rubrobacterales</taxon>
        <taxon>Rubrobacteraceae</taxon>
        <taxon>environmental samples</taxon>
    </lineage>
</organism>